<feature type="domain" description="TrwC relaxase" evidence="1">
    <location>
        <begin position="10"/>
        <end position="367"/>
    </location>
</feature>
<proteinExistence type="predicted"/>
<dbReference type="Pfam" id="PF08751">
    <property type="entry name" value="TrwC"/>
    <property type="match status" value="1"/>
</dbReference>
<name>A0A7G7MRM3_9PSEU</name>
<dbReference type="Gene3D" id="3.40.50.300">
    <property type="entry name" value="P-loop containing nucleotide triphosphate hydrolases"/>
    <property type="match status" value="1"/>
</dbReference>
<dbReference type="KEGG" id="ppel:H6H00_07210"/>
<evidence type="ECO:0000259" key="1">
    <source>
        <dbReference type="Pfam" id="PF08751"/>
    </source>
</evidence>
<protein>
    <submittedName>
        <fullName evidence="2">Relaxase domain-containing protein</fullName>
    </submittedName>
</protein>
<dbReference type="Proteomes" id="UP000515728">
    <property type="component" value="Chromosome"/>
</dbReference>
<dbReference type="NCBIfam" id="NF041492">
    <property type="entry name" value="MobF"/>
    <property type="match status" value="1"/>
</dbReference>
<organism evidence="2 3">
    <name type="scientific">Pseudonocardia petroleophila</name>
    <dbReference type="NCBI Taxonomy" id="37331"/>
    <lineage>
        <taxon>Bacteria</taxon>
        <taxon>Bacillati</taxon>
        <taxon>Actinomycetota</taxon>
        <taxon>Actinomycetes</taxon>
        <taxon>Pseudonocardiales</taxon>
        <taxon>Pseudonocardiaceae</taxon>
        <taxon>Pseudonocardia</taxon>
    </lineage>
</organism>
<gene>
    <name evidence="2" type="ORF">H6H00_07210</name>
</gene>
<reference evidence="2 3" key="1">
    <citation type="submission" date="2020-08" db="EMBL/GenBank/DDBJ databases">
        <authorList>
            <person name="Mo P."/>
        </authorList>
    </citation>
    <scope>NUCLEOTIDE SEQUENCE [LARGE SCALE GENOMIC DNA]</scope>
    <source>
        <strain evidence="2 3">CGMCC 4.1532</strain>
    </source>
</reference>
<dbReference type="Pfam" id="PF13604">
    <property type="entry name" value="AAA_30"/>
    <property type="match status" value="1"/>
</dbReference>
<evidence type="ECO:0000313" key="3">
    <source>
        <dbReference type="Proteomes" id="UP000515728"/>
    </source>
</evidence>
<dbReference type="SUPFAM" id="SSF55464">
    <property type="entry name" value="Origin of replication-binding domain, RBD-like"/>
    <property type="match status" value="1"/>
</dbReference>
<keyword evidence="3" id="KW-1185">Reference proteome</keyword>
<sequence>MSIASGYSPDYLLREVATGRENYYTGAVSEGEPPGRWWGAGAERLGLSGIVDAQDMRALYEGFLDPRDPGFKDSKMWDQVATLGHTGRKYASEDDLYAAATEQEPGASAERRAELRVQAGKSARHNVAFYDITFNLQKSVTLVHTAFEAKEVAARRAGDEETAQAWARCRVAVEDAIWAGNNAGLAYMAEKAGYTRIGKHGGAAGRWADAHEWTVASFFQHDSRDHDPHLHIHNAVLNRVPGPDGKWRTIDSRALFKFQRAGAAVAERTTEERLTHALGVVLATRPDGKAREIVGVAQEAMDLISTRRRTLTAKADELISAFEDRYGRAPNGLERDRIAQQATLLTRRSKSHTGETREQLLDRIDERVRADIDGGLAGVADAVLAARENRPAPMEWSPQGVIETALADIQSRKAGWHRGDLSGAINAALPDYLGITDGADVGRLVDTLTDEALKYAIVLDGSRPGDEHLPAELRLDNGSSVYQAPGAMLYATPDQVRTERALVAATTVGGGTALPYDRAQRFIGELAESGIELGVDQAAAVRGVLTSGARVETLIGPPGTGKSFVVGAIARGWTDPAHTGGETPRRVFGLATSQIATEVLKSEGVTASNVAAWLGAQRRLAASPGSGGSRPVDGDQAWRLHGGDLVVVDESAMTDTAALAAIHSHVDAAGAKLLLVGDHRQLAAVGAGGGMDLIAQSGASYELAEARRFTHAWERDASLRLRAGDETVLREYHKQGRLLDAGTVEQAEQAAVRGWLGDTLAGRQSLLIVDTNEQAARLSAEVRAELVRLGQVAEHGVRLGLQGTYAGVGDLVEARTLDWTVQGVEGNTRPAITRERYRVHAVRDDGALEVAVVRGRTAAGDVLGERMVLPARYVAEHLALGYASTKNAAQGASVDTSHTVATPRTSPAGLLVPMTRGRDTNTAYVVTLAAVDDAAQGSDAHTLHRDPVAVLAQVLGSTDAADAANRSALATATQAATDAASTRTAADLLADAAQLAATERTATWLDQLAQDGVLDPAERSRIAAEDGAATLTRILRRTELAGHDPRQVLHDAIAERPFDGVRNASNAIYSRIRTEHADQLDPVGDSFTSWTPRVDNPEWRRYLAALAETADQRADQLGAELADAAPDWLTSAIGAAPTDSDARADWERRAGLVAAYREMRGHDDPVDALGPAPKPGQVEQYAAYRAAWRTLGRPEIEREELEMTDGQLRMWIRAAHREEAWAPRYVGNELAGTRHAAATHRQTAELRAAAANANPAERERLQAEAAQARALAETLDAQAEKLQVIDDARAHFLADNARTLGYGRRCEAELTRRHIDDTEPEQLVTADEWLAADHHATVADDQHRAVTEADMIDNDADHIVAAAHDVVVEAPDLDIREVAAHEPAAVNEDTVRIPTPAETADDYADATRALAEINARRAIDLREETEHRAAELDRWHVDDQAVETADVDEYTDMDSYDEAMPR</sequence>
<evidence type="ECO:0000313" key="2">
    <source>
        <dbReference type="EMBL" id="QNG55434.1"/>
    </source>
</evidence>
<dbReference type="SUPFAM" id="SSF52540">
    <property type="entry name" value="P-loop containing nucleoside triphosphate hydrolases"/>
    <property type="match status" value="2"/>
</dbReference>
<dbReference type="RefSeq" id="WP_185722230.1">
    <property type="nucleotide sequence ID" value="NZ_BAAAWI010000001.1"/>
</dbReference>
<dbReference type="EMBL" id="CP060131">
    <property type="protein sequence ID" value="QNG55434.1"/>
    <property type="molecule type" value="Genomic_DNA"/>
</dbReference>
<accession>A0A7G7MRM3</accession>
<dbReference type="InterPro" id="IPR027417">
    <property type="entry name" value="P-loop_NTPase"/>
</dbReference>
<dbReference type="InterPro" id="IPR014862">
    <property type="entry name" value="TrwC"/>
</dbReference>